<keyword evidence="3" id="KW-1185">Reference proteome</keyword>
<feature type="compositionally biased region" description="Basic and acidic residues" evidence="1">
    <location>
        <begin position="48"/>
        <end position="62"/>
    </location>
</feature>
<evidence type="ECO:0000256" key="1">
    <source>
        <dbReference type="SAM" id="MobiDB-lite"/>
    </source>
</evidence>
<sequence length="89" mass="9357">MGEGEVQEPRTGCGEGHDGAAADRGGERGAGQERDVHERMRGAALSAHEQRQQEGSDRRGGEGVDVDPEALPTVDRAVEGLRLLLPAEG</sequence>
<name>A0ABX8C6W5_9ACTN</name>
<accession>A0ABX8C6W5</accession>
<gene>
    <name evidence="2" type="ORF">KGD83_05810</name>
</gene>
<dbReference type="EMBL" id="CP074132">
    <property type="protein sequence ID" value="QUX30063.1"/>
    <property type="molecule type" value="Genomic_DNA"/>
</dbReference>
<organism evidence="2 3">
    <name type="scientific">Nocardiopsis akebiae</name>
    <dbReference type="NCBI Taxonomy" id="2831968"/>
    <lineage>
        <taxon>Bacteria</taxon>
        <taxon>Bacillati</taxon>
        <taxon>Actinomycetota</taxon>
        <taxon>Actinomycetes</taxon>
        <taxon>Streptosporangiales</taxon>
        <taxon>Nocardiopsidaceae</taxon>
        <taxon>Nocardiopsis</taxon>
    </lineage>
</organism>
<reference evidence="3" key="1">
    <citation type="submission" date="2021-05" db="EMBL/GenBank/DDBJ databases">
        <title>Direct Submission.</title>
        <authorList>
            <person name="Li K."/>
            <person name="Gao J."/>
        </authorList>
    </citation>
    <scope>NUCLEOTIDE SEQUENCE [LARGE SCALE GENOMIC DNA]</scope>
    <source>
        <strain evidence="3">HDS12</strain>
    </source>
</reference>
<protein>
    <submittedName>
        <fullName evidence="2">Uncharacterized protein</fullName>
    </submittedName>
</protein>
<feature type="region of interest" description="Disordered" evidence="1">
    <location>
        <begin position="1"/>
        <end position="73"/>
    </location>
</feature>
<proteinExistence type="predicted"/>
<feature type="compositionally biased region" description="Basic and acidic residues" evidence="1">
    <location>
        <begin position="15"/>
        <end position="41"/>
    </location>
</feature>
<evidence type="ECO:0000313" key="3">
    <source>
        <dbReference type="Proteomes" id="UP000678016"/>
    </source>
</evidence>
<evidence type="ECO:0000313" key="2">
    <source>
        <dbReference type="EMBL" id="QUX30063.1"/>
    </source>
</evidence>
<dbReference type="RefSeq" id="WP_212642869.1">
    <property type="nucleotide sequence ID" value="NZ_CP074132.1"/>
</dbReference>
<dbReference type="Proteomes" id="UP000678016">
    <property type="component" value="Chromosome"/>
</dbReference>